<keyword evidence="2" id="KW-0004">4Fe-4S</keyword>
<gene>
    <name evidence="7" type="ORF">HKBW3S42_01827</name>
</gene>
<dbReference type="SFLD" id="SFLDS00029">
    <property type="entry name" value="Radical_SAM"/>
    <property type="match status" value="1"/>
</dbReference>
<dbReference type="AlphaFoldDB" id="A0A6V8PRT0"/>
<evidence type="ECO:0000256" key="3">
    <source>
        <dbReference type="ARBA" id="ARBA00022691"/>
    </source>
</evidence>
<dbReference type="InterPro" id="IPR013785">
    <property type="entry name" value="Aldolase_TIM"/>
</dbReference>
<comment type="cofactor">
    <cofactor evidence="1">
        <name>[4Fe-4S] cluster</name>
        <dbReference type="ChEBI" id="CHEBI:49883"/>
    </cofactor>
</comment>
<dbReference type="GO" id="GO:0046872">
    <property type="term" value="F:metal ion binding"/>
    <property type="evidence" value="ECO:0007669"/>
    <property type="project" value="UniProtKB-KW"/>
</dbReference>
<dbReference type="InterPro" id="IPR058240">
    <property type="entry name" value="rSAM_sf"/>
</dbReference>
<evidence type="ECO:0000256" key="1">
    <source>
        <dbReference type="ARBA" id="ARBA00001966"/>
    </source>
</evidence>
<evidence type="ECO:0000256" key="6">
    <source>
        <dbReference type="ARBA" id="ARBA00023014"/>
    </source>
</evidence>
<dbReference type="Proteomes" id="UP000568877">
    <property type="component" value="Unassembled WGS sequence"/>
</dbReference>
<protein>
    <submittedName>
        <fullName evidence="7">Uncharacterized protein</fullName>
    </submittedName>
</protein>
<organism evidence="7 8">
    <name type="scientific">Candidatus Hakubella thermalkaliphila</name>
    <dbReference type="NCBI Taxonomy" id="2754717"/>
    <lineage>
        <taxon>Bacteria</taxon>
        <taxon>Bacillati</taxon>
        <taxon>Actinomycetota</taxon>
        <taxon>Actinomycetota incertae sedis</taxon>
        <taxon>Candidatus Hakubellales</taxon>
        <taxon>Candidatus Hakubellaceae</taxon>
        <taxon>Candidatus Hakubella</taxon>
    </lineage>
</organism>
<evidence type="ECO:0000313" key="8">
    <source>
        <dbReference type="Proteomes" id="UP000568877"/>
    </source>
</evidence>
<dbReference type="PROSITE" id="PS01305">
    <property type="entry name" value="MOAA_NIFB_PQQE"/>
    <property type="match status" value="1"/>
</dbReference>
<sequence length="164" mass="19570">MKLKWSQYNIYIPINGSRKLFIFNTLTRGIASIDIEQDFDFQKRPAEYGEKDSIEKLTNLGMVVDYNIDEEILFRYFFNKWRYYRTYRGFIISLTSLCNFSCSYCYESYKDKSKRNQMMTELNWTKLFKFLEKSVSEESVKSLNIAFFGGEPLLNYEVVLKAAQ</sequence>
<dbReference type="Pfam" id="PF13353">
    <property type="entry name" value="Fer4_12"/>
    <property type="match status" value="1"/>
</dbReference>
<comment type="caution">
    <text evidence="7">The sequence shown here is derived from an EMBL/GenBank/DDBJ whole genome shotgun (WGS) entry which is preliminary data.</text>
</comment>
<keyword evidence="6" id="KW-0411">Iron-sulfur</keyword>
<keyword evidence="4" id="KW-0479">Metal-binding</keyword>
<dbReference type="PANTHER" id="PTHR43787">
    <property type="entry name" value="FEMO COFACTOR BIOSYNTHESIS PROTEIN NIFB-RELATED"/>
    <property type="match status" value="1"/>
</dbReference>
<accession>A0A6V8PRT0</accession>
<dbReference type="InterPro" id="IPR007197">
    <property type="entry name" value="rSAM"/>
</dbReference>
<dbReference type="UniPathway" id="UPA00782"/>
<dbReference type="PANTHER" id="PTHR43787:SF3">
    <property type="entry name" value="ARYLSULFATASE REGULATORY PROTEIN"/>
    <property type="match status" value="1"/>
</dbReference>
<dbReference type="GO" id="GO:0003824">
    <property type="term" value="F:catalytic activity"/>
    <property type="evidence" value="ECO:0007669"/>
    <property type="project" value="InterPro"/>
</dbReference>
<evidence type="ECO:0000256" key="5">
    <source>
        <dbReference type="ARBA" id="ARBA00023004"/>
    </source>
</evidence>
<evidence type="ECO:0000256" key="4">
    <source>
        <dbReference type="ARBA" id="ARBA00022723"/>
    </source>
</evidence>
<evidence type="ECO:0000256" key="2">
    <source>
        <dbReference type="ARBA" id="ARBA00022485"/>
    </source>
</evidence>
<dbReference type="SUPFAM" id="SSF102114">
    <property type="entry name" value="Radical SAM enzymes"/>
    <property type="match status" value="1"/>
</dbReference>
<dbReference type="Gene3D" id="3.20.20.70">
    <property type="entry name" value="Aldolase class I"/>
    <property type="match status" value="1"/>
</dbReference>
<keyword evidence="3" id="KW-0949">S-adenosyl-L-methionine</keyword>
<name>A0A6V8PRT0_9ACTN</name>
<dbReference type="GO" id="GO:0051539">
    <property type="term" value="F:4 iron, 4 sulfur cluster binding"/>
    <property type="evidence" value="ECO:0007669"/>
    <property type="project" value="UniProtKB-KW"/>
</dbReference>
<evidence type="ECO:0000313" key="7">
    <source>
        <dbReference type="EMBL" id="GFP33491.1"/>
    </source>
</evidence>
<proteinExistence type="predicted"/>
<keyword evidence="5" id="KW-0408">Iron</keyword>
<reference evidence="7 8" key="1">
    <citation type="journal article" date="2020" name="Front. Microbiol.">
        <title>Single-cell genomics of novel Actinobacteria with the Wood-Ljungdahl pathway discovered in a serpentinizing system.</title>
        <authorList>
            <person name="Merino N."/>
            <person name="Kawai M."/>
            <person name="Boyd E.S."/>
            <person name="Colman D.R."/>
            <person name="McGlynn S.E."/>
            <person name="Nealson K.H."/>
            <person name="Kurokawa K."/>
            <person name="Hongoh Y."/>
        </authorList>
    </citation>
    <scope>NUCLEOTIDE SEQUENCE [LARGE SCALE GENOMIC DNA]</scope>
    <source>
        <strain evidence="7 8">S42</strain>
    </source>
</reference>
<dbReference type="EMBL" id="BLSA01000511">
    <property type="protein sequence ID" value="GFP33491.1"/>
    <property type="molecule type" value="Genomic_DNA"/>
</dbReference>
<dbReference type="InterPro" id="IPR000385">
    <property type="entry name" value="MoaA_NifB_PqqE_Fe-S-bd_CS"/>
</dbReference>
<feature type="non-terminal residue" evidence="7">
    <location>
        <position position="164"/>
    </location>
</feature>